<proteinExistence type="predicted"/>
<dbReference type="Proteomes" id="UP000071641">
    <property type="component" value="Unassembled WGS sequence"/>
</dbReference>
<evidence type="ECO:0000313" key="2">
    <source>
        <dbReference type="EMBL" id="CZF82394.1"/>
    </source>
</evidence>
<feature type="transmembrane region" description="Helical" evidence="1">
    <location>
        <begin position="127"/>
        <end position="148"/>
    </location>
</feature>
<accession>A0A128F7N8</accession>
<protein>
    <recommendedName>
        <fullName evidence="4">Cytochrome b561 bacterial/Ni-hydrogenase domain-containing protein</fullName>
    </recommendedName>
</protein>
<organism evidence="2 3">
    <name type="scientific">Grimontia celer</name>
    <dbReference type="NCBI Taxonomy" id="1796497"/>
    <lineage>
        <taxon>Bacteria</taxon>
        <taxon>Pseudomonadati</taxon>
        <taxon>Pseudomonadota</taxon>
        <taxon>Gammaproteobacteria</taxon>
        <taxon>Vibrionales</taxon>
        <taxon>Vibrionaceae</taxon>
        <taxon>Grimontia</taxon>
    </lineage>
</organism>
<feature type="transmembrane region" description="Helical" evidence="1">
    <location>
        <begin position="168"/>
        <end position="187"/>
    </location>
</feature>
<gene>
    <name evidence="2" type="ORF">GCE9029_03197</name>
</gene>
<dbReference type="RefSeq" id="WP_062664635.1">
    <property type="nucleotide sequence ID" value="NZ_FIZX01000002.1"/>
</dbReference>
<keyword evidence="1" id="KW-1133">Transmembrane helix</keyword>
<dbReference type="EMBL" id="FIZX01000002">
    <property type="protein sequence ID" value="CZF82394.1"/>
    <property type="molecule type" value="Genomic_DNA"/>
</dbReference>
<evidence type="ECO:0000313" key="3">
    <source>
        <dbReference type="Proteomes" id="UP000071641"/>
    </source>
</evidence>
<sequence length="189" mass="21104">MHAQIPNKTLRGLSFLFARLPSAEKWLHFTTLSWVLFQLVSAAGMHVSKDATVYHLTLIDHIHMYSGVGLLLFSMVFFVTVINRRPLTDMYPWLSGNFKVMKADLRILKTGRLPSPKPAGLAATIEGLGLLALILATVTGALWAIAMLNENASSPDFLTIHKTAVTAIEAYVWGHGIFALLHLIIWWRR</sequence>
<feature type="transmembrane region" description="Helical" evidence="1">
    <location>
        <begin position="26"/>
        <end position="47"/>
    </location>
</feature>
<feature type="transmembrane region" description="Helical" evidence="1">
    <location>
        <begin position="62"/>
        <end position="82"/>
    </location>
</feature>
<keyword evidence="1" id="KW-0472">Membrane</keyword>
<dbReference type="OrthoDB" id="6588368at2"/>
<dbReference type="AlphaFoldDB" id="A0A128F7N8"/>
<evidence type="ECO:0000256" key="1">
    <source>
        <dbReference type="SAM" id="Phobius"/>
    </source>
</evidence>
<reference evidence="3" key="1">
    <citation type="submission" date="2016-02" db="EMBL/GenBank/DDBJ databases">
        <authorList>
            <person name="Rodrigo-Torres Lidia"/>
            <person name="Arahal R.David."/>
        </authorList>
    </citation>
    <scope>NUCLEOTIDE SEQUENCE [LARGE SCALE GENOMIC DNA]</scope>
    <source>
        <strain evidence="3">CECT 9029</strain>
    </source>
</reference>
<name>A0A128F7N8_9GAMM</name>
<evidence type="ECO:0008006" key="4">
    <source>
        <dbReference type="Google" id="ProtNLM"/>
    </source>
</evidence>
<dbReference type="STRING" id="1796497.GCE9029_03197"/>
<keyword evidence="1" id="KW-0812">Transmembrane</keyword>
<keyword evidence="3" id="KW-1185">Reference proteome</keyword>